<name>A0A8J5MZ35_HOMAM</name>
<dbReference type="GO" id="GO:0008061">
    <property type="term" value="F:chitin binding"/>
    <property type="evidence" value="ECO:0007669"/>
    <property type="project" value="InterPro"/>
</dbReference>
<accession>A0A8J5MZ35</accession>
<dbReference type="EMBL" id="JAHLQT010019115">
    <property type="protein sequence ID" value="KAG7168756.1"/>
    <property type="molecule type" value="Genomic_DNA"/>
</dbReference>
<evidence type="ECO:0000256" key="1">
    <source>
        <dbReference type="SAM" id="MobiDB-lite"/>
    </source>
</evidence>
<feature type="compositionally biased region" description="Polar residues" evidence="1">
    <location>
        <begin position="848"/>
        <end position="857"/>
    </location>
</feature>
<gene>
    <name evidence="3" type="ORF">Hamer_G022992</name>
</gene>
<evidence type="ECO:0000313" key="3">
    <source>
        <dbReference type="EMBL" id="KAG7168756.1"/>
    </source>
</evidence>
<feature type="compositionally biased region" description="Polar residues" evidence="1">
    <location>
        <begin position="757"/>
        <end position="768"/>
    </location>
</feature>
<dbReference type="InterPro" id="IPR052976">
    <property type="entry name" value="Scoloptoxin-like"/>
</dbReference>
<feature type="region of interest" description="Disordered" evidence="1">
    <location>
        <begin position="284"/>
        <end position="374"/>
    </location>
</feature>
<feature type="region of interest" description="Disordered" evidence="1">
    <location>
        <begin position="545"/>
        <end position="612"/>
    </location>
</feature>
<reference evidence="3" key="1">
    <citation type="journal article" date="2021" name="Sci. Adv.">
        <title>The American lobster genome reveals insights on longevity, neural, and immune adaptations.</title>
        <authorList>
            <person name="Polinski J.M."/>
            <person name="Zimin A.V."/>
            <person name="Clark K.F."/>
            <person name="Kohn A.B."/>
            <person name="Sadowski N."/>
            <person name="Timp W."/>
            <person name="Ptitsyn A."/>
            <person name="Khanna P."/>
            <person name="Romanova D.Y."/>
            <person name="Williams P."/>
            <person name="Greenwood S.J."/>
            <person name="Moroz L.L."/>
            <person name="Walt D.R."/>
            <person name="Bodnar A.G."/>
        </authorList>
    </citation>
    <scope>NUCLEOTIDE SEQUENCE</scope>
    <source>
        <strain evidence="3">GMGI-L3</strain>
    </source>
</reference>
<feature type="compositionally biased region" description="Polar residues" evidence="1">
    <location>
        <begin position="524"/>
        <end position="533"/>
    </location>
</feature>
<feature type="domain" description="Chitin-binding type-2" evidence="2">
    <location>
        <begin position="45"/>
        <end position="113"/>
    </location>
</feature>
<feature type="compositionally biased region" description="Polar residues" evidence="1">
    <location>
        <begin position="180"/>
        <end position="202"/>
    </location>
</feature>
<feature type="compositionally biased region" description="Polar residues" evidence="1">
    <location>
        <begin position="566"/>
        <end position="589"/>
    </location>
</feature>
<feature type="region of interest" description="Disordered" evidence="1">
    <location>
        <begin position="471"/>
        <end position="533"/>
    </location>
</feature>
<feature type="compositionally biased region" description="Polar residues" evidence="1">
    <location>
        <begin position="728"/>
        <end position="740"/>
    </location>
</feature>
<feature type="compositionally biased region" description="Polar residues" evidence="1">
    <location>
        <begin position="545"/>
        <end position="558"/>
    </location>
</feature>
<dbReference type="AlphaFoldDB" id="A0A8J5MZ35"/>
<feature type="compositionally biased region" description="Polar residues" evidence="1">
    <location>
        <begin position="818"/>
        <end position="835"/>
    </location>
</feature>
<organism evidence="3 4">
    <name type="scientific">Homarus americanus</name>
    <name type="common">American lobster</name>
    <dbReference type="NCBI Taxonomy" id="6706"/>
    <lineage>
        <taxon>Eukaryota</taxon>
        <taxon>Metazoa</taxon>
        <taxon>Ecdysozoa</taxon>
        <taxon>Arthropoda</taxon>
        <taxon>Crustacea</taxon>
        <taxon>Multicrustacea</taxon>
        <taxon>Malacostraca</taxon>
        <taxon>Eumalacostraca</taxon>
        <taxon>Eucarida</taxon>
        <taxon>Decapoda</taxon>
        <taxon>Pleocyemata</taxon>
        <taxon>Astacidea</taxon>
        <taxon>Nephropoidea</taxon>
        <taxon>Nephropidae</taxon>
        <taxon>Homarus</taxon>
    </lineage>
</organism>
<dbReference type="Proteomes" id="UP000747542">
    <property type="component" value="Unassembled WGS sequence"/>
</dbReference>
<feature type="compositionally biased region" description="Polar residues" evidence="1">
    <location>
        <begin position="775"/>
        <end position="791"/>
    </location>
</feature>
<dbReference type="GO" id="GO:0005576">
    <property type="term" value="C:extracellular region"/>
    <property type="evidence" value="ECO:0007669"/>
    <property type="project" value="InterPro"/>
</dbReference>
<feature type="compositionally biased region" description="Low complexity" evidence="1">
    <location>
        <begin position="475"/>
        <end position="523"/>
    </location>
</feature>
<dbReference type="InterPro" id="IPR002557">
    <property type="entry name" value="Chitin-bd_dom"/>
</dbReference>
<sequence length="857" mass="87203">ISHLSPLYHTTLSPATLPQQFSSSRPRAFDFAAEAESVVGELNANFSCDGREYGYYADQSHKCKVFHICMPVKTATGRIMDTFQFSFFCPNQTRFSQDSRTCIDEDRSYPCIKAHTLYDLNKNIGKRARNKKRPINPKAAVTGAHKFSAAAFSGSADAKLSFSSTGFSSSEETDSLFSSQAPSSDVSSGNRQASGATSSVTGRGTPDQVDSELQIGEPVVPISHFSHSSGSSGAQPASFVTGSTGHNVAIGSTAGSQFSTTISENTEPIIPPGSQIFSTVSVNHQNSLSRGTQKDDNSAANVGTSTRAGASSFGSSSRGSSGFSASGTPTTPGSSQLFTSSASSTTSSTNGTPAPSVRPGQNRQQGNTATTINSGAFRITVNGIPISASGHSGTTSVSNRGSNTFSSGSAVTNIQGSPTGFTQHATTTNAHGSKSVAHNEEFASTKSIDGASQDTLFTSSQTLGAVSSIGETIPGSSFTSRGRTQSSSSGSANSFNTNRLSVGSSNSGISGSSNRGSASFSQNASGNLGSSAVTPQPVIHIHQQVTPSHQPISPTHQPVSPAHQPVSPTRQPVSPTRQPVSPTRQPVFSTRQPVTPRPTTPPKTLSSASPLQIPGFSSGIVHLHGEIQSGGVSPTVHHPSTIGVTIPTTTEYYTEEENYDAFITTESAFESERDFNDAPFAGSHDEFGASFSRGSTAFTGGNSVVVSPTSSTGSIGFTLSHNSLGASNTQGLSGSSASHGSTRKRGSAASGGHGSSFSINNQGTSASRGSGGRFQGSTAIVSSHGSSNFQESGASGSGHGSSNFQGSGASGSGHGSSNFQGSGASTGVRGSSNFQGSGASGSGHGSSNFQGSGASTG</sequence>
<feature type="compositionally biased region" description="Low complexity" evidence="1">
    <location>
        <begin position="303"/>
        <end position="352"/>
    </location>
</feature>
<evidence type="ECO:0000259" key="2">
    <source>
        <dbReference type="PROSITE" id="PS50940"/>
    </source>
</evidence>
<dbReference type="PANTHER" id="PTHR22933:SF43">
    <property type="entry name" value="LP10131P"/>
    <property type="match status" value="1"/>
</dbReference>
<feature type="region of interest" description="Disordered" evidence="1">
    <location>
        <begin position="391"/>
        <end position="440"/>
    </location>
</feature>
<feature type="region of interest" description="Disordered" evidence="1">
    <location>
        <begin position="173"/>
        <end position="210"/>
    </location>
</feature>
<feature type="non-terminal residue" evidence="3">
    <location>
        <position position="1"/>
    </location>
</feature>
<protein>
    <submittedName>
        <fullName evidence="3">U-scoloptoxin(01)-Cw1a-like 31</fullName>
    </submittedName>
</protein>
<feature type="non-terminal residue" evidence="3">
    <location>
        <position position="857"/>
    </location>
</feature>
<dbReference type="PANTHER" id="PTHR22933">
    <property type="entry name" value="FI18007P1-RELATED"/>
    <property type="match status" value="1"/>
</dbReference>
<feature type="compositionally biased region" description="Polar residues" evidence="1">
    <location>
        <begin position="359"/>
        <end position="374"/>
    </location>
</feature>
<proteinExistence type="predicted"/>
<dbReference type="PROSITE" id="PS50940">
    <property type="entry name" value="CHIT_BIND_II"/>
    <property type="match status" value="1"/>
</dbReference>
<feature type="region of interest" description="Disordered" evidence="1">
    <location>
        <begin position="728"/>
        <end position="857"/>
    </location>
</feature>
<comment type="caution">
    <text evidence="3">The sequence shown here is derived from an EMBL/GenBank/DDBJ whole genome shotgun (WGS) entry which is preliminary data.</text>
</comment>
<feature type="compositionally biased region" description="Polar residues" evidence="1">
    <location>
        <begin position="391"/>
        <end position="432"/>
    </location>
</feature>
<keyword evidence="4" id="KW-1185">Reference proteome</keyword>
<evidence type="ECO:0000313" key="4">
    <source>
        <dbReference type="Proteomes" id="UP000747542"/>
    </source>
</evidence>